<reference evidence="1" key="1">
    <citation type="journal article" date="2015" name="Nature">
        <title>Complex archaea that bridge the gap between prokaryotes and eukaryotes.</title>
        <authorList>
            <person name="Spang A."/>
            <person name="Saw J.H."/>
            <person name="Jorgensen S.L."/>
            <person name="Zaremba-Niedzwiedzka K."/>
            <person name="Martijn J."/>
            <person name="Lind A.E."/>
            <person name="van Eijk R."/>
            <person name="Schleper C."/>
            <person name="Guy L."/>
            <person name="Ettema T.J."/>
        </authorList>
    </citation>
    <scope>NUCLEOTIDE SEQUENCE</scope>
</reference>
<comment type="caution">
    <text evidence="1">The sequence shown here is derived from an EMBL/GenBank/DDBJ whole genome shotgun (WGS) entry which is preliminary data.</text>
</comment>
<proteinExistence type="predicted"/>
<evidence type="ECO:0000313" key="1">
    <source>
        <dbReference type="EMBL" id="KKM83670.1"/>
    </source>
</evidence>
<protein>
    <submittedName>
        <fullName evidence="1">Uncharacterized protein</fullName>
    </submittedName>
</protein>
<name>A0A0F9N4M6_9ZZZZ</name>
<organism evidence="1">
    <name type="scientific">marine sediment metagenome</name>
    <dbReference type="NCBI Taxonomy" id="412755"/>
    <lineage>
        <taxon>unclassified sequences</taxon>
        <taxon>metagenomes</taxon>
        <taxon>ecological metagenomes</taxon>
    </lineage>
</organism>
<feature type="non-terminal residue" evidence="1">
    <location>
        <position position="40"/>
    </location>
</feature>
<gene>
    <name evidence="1" type="ORF">LCGC14_1306820</name>
</gene>
<accession>A0A0F9N4M6</accession>
<dbReference type="EMBL" id="LAZR01007677">
    <property type="protein sequence ID" value="KKM83670.1"/>
    <property type="molecule type" value="Genomic_DNA"/>
</dbReference>
<sequence>MKHPKVKIIAAWDYPTIRAFKKSVDGYFERGWNEVHSHQC</sequence>
<dbReference type="AlphaFoldDB" id="A0A0F9N4M6"/>